<feature type="region of interest" description="Disordered" evidence="1">
    <location>
        <begin position="87"/>
        <end position="108"/>
    </location>
</feature>
<name>A0A7R9GR48_TIMCR</name>
<sequence length="176" mass="19926">MDDCIIDGNGKRTLVDVKTVDGKIKIIKHIPDRSDTGTKLFQVYLVWLLCEVVGNTAKRLGDTGETLYEEGKKGFVGNSGYHLRWKAGDKSNDSSEANKRGKAQRKKYITKREDMKIGTAKAVNTNHKQIQHKLYWLAFSMKHKNYPEGIGTVHMRQSKDVCHKGPTPGELNFYTL</sequence>
<feature type="compositionally biased region" description="Basic and acidic residues" evidence="1">
    <location>
        <begin position="87"/>
        <end position="99"/>
    </location>
</feature>
<evidence type="ECO:0000256" key="1">
    <source>
        <dbReference type="SAM" id="MobiDB-lite"/>
    </source>
</evidence>
<dbReference type="AlphaFoldDB" id="A0A7R9GR48"/>
<accession>A0A7R9GR48</accession>
<gene>
    <name evidence="2" type="ORF">TCEB3V08_LOCUS2618</name>
</gene>
<dbReference type="EMBL" id="OC317045">
    <property type="protein sequence ID" value="CAD7394701.1"/>
    <property type="molecule type" value="Genomic_DNA"/>
</dbReference>
<proteinExistence type="predicted"/>
<reference evidence="2" key="1">
    <citation type="submission" date="2020-11" db="EMBL/GenBank/DDBJ databases">
        <authorList>
            <person name="Tran Van P."/>
        </authorList>
    </citation>
    <scope>NUCLEOTIDE SEQUENCE</scope>
</reference>
<protein>
    <submittedName>
        <fullName evidence="2">Uncharacterized protein</fullName>
    </submittedName>
</protein>
<evidence type="ECO:0000313" key="2">
    <source>
        <dbReference type="EMBL" id="CAD7394701.1"/>
    </source>
</evidence>
<organism evidence="2">
    <name type="scientific">Timema cristinae</name>
    <name type="common">Walking stick</name>
    <dbReference type="NCBI Taxonomy" id="61476"/>
    <lineage>
        <taxon>Eukaryota</taxon>
        <taxon>Metazoa</taxon>
        <taxon>Ecdysozoa</taxon>
        <taxon>Arthropoda</taxon>
        <taxon>Hexapoda</taxon>
        <taxon>Insecta</taxon>
        <taxon>Pterygota</taxon>
        <taxon>Neoptera</taxon>
        <taxon>Polyneoptera</taxon>
        <taxon>Phasmatodea</taxon>
        <taxon>Timematodea</taxon>
        <taxon>Timematoidea</taxon>
        <taxon>Timematidae</taxon>
        <taxon>Timema</taxon>
    </lineage>
</organism>